<dbReference type="GO" id="GO:0071035">
    <property type="term" value="P:nuclear polyadenylation-dependent rRNA catabolic process"/>
    <property type="evidence" value="ECO:0007669"/>
    <property type="project" value="TreeGrafter"/>
</dbReference>
<dbReference type="InterPro" id="IPR025721">
    <property type="entry name" value="Exosome_cplx_N_dom"/>
</dbReference>
<dbReference type="KEGG" id="bgt:106060295"/>
<keyword evidence="7" id="KW-0271">Exosome</keyword>
<dbReference type="RefSeq" id="XP_013073569.2">
    <property type="nucleotide sequence ID" value="XM_013218115.2"/>
</dbReference>
<evidence type="ECO:0000256" key="7">
    <source>
        <dbReference type="ARBA" id="ARBA00022835"/>
    </source>
</evidence>
<dbReference type="GO" id="GO:0071038">
    <property type="term" value="P:TRAMP-dependent tRNA surveillance pathway"/>
    <property type="evidence" value="ECO:0007669"/>
    <property type="project" value="TreeGrafter"/>
</dbReference>
<dbReference type="GO" id="GO:0000177">
    <property type="term" value="C:cytoplasmic exosome (RNase complex)"/>
    <property type="evidence" value="ECO:0007669"/>
    <property type="project" value="TreeGrafter"/>
</dbReference>
<comment type="subunit">
    <text evidence="11">Component of the RNA exosome core complex (Exo-9), composed of EXOSC1, EXOSC2, EXOSC3, EXOSC4, EXOSC5, EXOSC6, EXOSC7, EXOSC8 and EXOSC9; within the complex interacts with EXOSC4 and EXOSC7. The catalytically inactive RNA exosome core complex (Exo-9) associates with the catalytic subunit EXOSC10/RRP6. Exo-9 may associate with DIS3 to form the nucleolar exosome complex, or DIS3L to form the cytoplasmic exosome complex. Exo-9 is formed by a hexameric base ring consisting of the heterodimers EXOSC4-EXOSC9, EXOSC5-EXOSC8 and EXOSC6-EXOSC7, and a cap ring consisting of EXOSC1, EXOSC2 and EXOSC3. The RNA exosome complex associates with cofactors C1D/RRP47, MPHOSPH6/MPP6 and MTREX/MTR4. Interacts with GTPBP1. Interacts with ZFP36L1 (via N-terminus).</text>
</comment>
<protein>
    <recommendedName>
        <fullName evidence="12">Exosome complex component RRP4</fullName>
    </recommendedName>
    <alternativeName>
        <fullName evidence="13">Exosome component 2</fullName>
    </alternativeName>
    <alternativeName>
        <fullName evidence="10">Ribosomal RNA-processing protein 4</fullName>
    </alternativeName>
</protein>
<dbReference type="InterPro" id="IPR036612">
    <property type="entry name" value="KH_dom_type_1_sf"/>
</dbReference>
<dbReference type="GO" id="GO:0071034">
    <property type="term" value="P:CUT catabolic process"/>
    <property type="evidence" value="ECO:0007669"/>
    <property type="project" value="TreeGrafter"/>
</dbReference>
<accession>A0A9U8E675</accession>
<keyword evidence="6" id="KW-0597">Phosphoprotein</keyword>
<dbReference type="FunFam" id="2.40.50.100:FF:000022">
    <property type="entry name" value="Exosome complex component RRP4"/>
    <property type="match status" value="1"/>
</dbReference>
<dbReference type="SUPFAM" id="SSF54791">
    <property type="entry name" value="Eukaryotic type KH-domain (KH-domain type I)"/>
    <property type="match status" value="1"/>
</dbReference>
<dbReference type="GO" id="GO:0005730">
    <property type="term" value="C:nucleolus"/>
    <property type="evidence" value="ECO:0007669"/>
    <property type="project" value="UniProtKB-SubCell"/>
</dbReference>
<keyword evidence="4" id="KW-0963">Cytoplasm</keyword>
<dbReference type="GO" id="GO:0071051">
    <property type="term" value="P:poly(A)-dependent snoRNA 3'-end processing"/>
    <property type="evidence" value="ECO:0007669"/>
    <property type="project" value="TreeGrafter"/>
</dbReference>
<dbReference type="GO" id="GO:0034475">
    <property type="term" value="P:U4 snRNA 3'-end processing"/>
    <property type="evidence" value="ECO:0007669"/>
    <property type="project" value="TreeGrafter"/>
</dbReference>
<dbReference type="FunFam" id="2.40.50.140:FF:000038">
    <property type="entry name" value="Exosome complex component RRP4"/>
    <property type="match status" value="1"/>
</dbReference>
<evidence type="ECO:0000256" key="2">
    <source>
        <dbReference type="ARBA" id="ARBA00004604"/>
    </source>
</evidence>
<evidence type="ECO:0000256" key="1">
    <source>
        <dbReference type="ARBA" id="ARBA00004496"/>
    </source>
</evidence>
<dbReference type="Pfam" id="PF14382">
    <property type="entry name" value="ECR1_N"/>
    <property type="match status" value="1"/>
</dbReference>
<dbReference type="SUPFAM" id="SSF50249">
    <property type="entry name" value="Nucleic acid-binding proteins"/>
    <property type="match status" value="1"/>
</dbReference>
<gene>
    <name evidence="16" type="primary">LOC106060295</name>
</gene>
<organism evidence="15 16">
    <name type="scientific">Biomphalaria glabrata</name>
    <name type="common">Bloodfluke planorb</name>
    <name type="synonym">Freshwater snail</name>
    <dbReference type="NCBI Taxonomy" id="6526"/>
    <lineage>
        <taxon>Eukaryota</taxon>
        <taxon>Metazoa</taxon>
        <taxon>Spiralia</taxon>
        <taxon>Lophotrochozoa</taxon>
        <taxon>Mollusca</taxon>
        <taxon>Gastropoda</taxon>
        <taxon>Heterobranchia</taxon>
        <taxon>Euthyneura</taxon>
        <taxon>Panpulmonata</taxon>
        <taxon>Hygrophila</taxon>
        <taxon>Lymnaeoidea</taxon>
        <taxon>Planorbidae</taxon>
        <taxon>Biomphalaria</taxon>
    </lineage>
</organism>
<evidence type="ECO:0000256" key="6">
    <source>
        <dbReference type="ARBA" id="ARBA00022553"/>
    </source>
</evidence>
<dbReference type="GO" id="GO:0003723">
    <property type="term" value="F:RNA binding"/>
    <property type="evidence" value="ECO:0007669"/>
    <property type="project" value="UniProtKB-KW"/>
</dbReference>
<evidence type="ECO:0000256" key="4">
    <source>
        <dbReference type="ARBA" id="ARBA00022490"/>
    </source>
</evidence>
<dbReference type="Gene3D" id="2.40.50.140">
    <property type="entry name" value="Nucleic acid-binding proteins"/>
    <property type="match status" value="1"/>
</dbReference>
<evidence type="ECO:0000256" key="8">
    <source>
        <dbReference type="ARBA" id="ARBA00022884"/>
    </source>
</evidence>
<evidence type="ECO:0000256" key="13">
    <source>
        <dbReference type="ARBA" id="ARBA00083627"/>
    </source>
</evidence>
<dbReference type="CDD" id="cd22525">
    <property type="entry name" value="KH-I_Rrp4_eukar"/>
    <property type="match status" value="1"/>
</dbReference>
<evidence type="ECO:0000256" key="5">
    <source>
        <dbReference type="ARBA" id="ARBA00022552"/>
    </source>
</evidence>
<evidence type="ECO:0000256" key="11">
    <source>
        <dbReference type="ARBA" id="ARBA00063049"/>
    </source>
</evidence>
<dbReference type="InterPro" id="IPR026699">
    <property type="entry name" value="Exosome_RNA_bind1/RRP40/RRP4"/>
</dbReference>
<evidence type="ECO:0000256" key="12">
    <source>
        <dbReference type="ARBA" id="ARBA00071123"/>
    </source>
</evidence>
<dbReference type="InterPro" id="IPR004088">
    <property type="entry name" value="KH_dom_type_1"/>
</dbReference>
<dbReference type="SUPFAM" id="SSF110324">
    <property type="entry name" value="Ribosomal L27 protein-like"/>
    <property type="match status" value="1"/>
</dbReference>
<dbReference type="GO" id="GO:0000467">
    <property type="term" value="P:exonucleolytic trimming to generate mature 3'-end of 5.8S rRNA from tricistronic rRNA transcript (SSU-rRNA, 5.8S rRNA, LSU-rRNA)"/>
    <property type="evidence" value="ECO:0007669"/>
    <property type="project" value="TreeGrafter"/>
</dbReference>
<evidence type="ECO:0000259" key="14">
    <source>
        <dbReference type="PROSITE" id="PS50126"/>
    </source>
</evidence>
<dbReference type="OMA" id="GVNGFIW"/>
<dbReference type="InterPro" id="IPR012340">
    <property type="entry name" value="NA-bd_OB-fold"/>
</dbReference>
<dbReference type="Proteomes" id="UP001165740">
    <property type="component" value="Chromosome 9"/>
</dbReference>
<dbReference type="PANTHER" id="PTHR21321:SF4">
    <property type="entry name" value="EXOSOME COMPLEX COMPONENT RRP4"/>
    <property type="match status" value="1"/>
</dbReference>
<dbReference type="GO" id="GO:0000176">
    <property type="term" value="C:nuclear exosome (RNase complex)"/>
    <property type="evidence" value="ECO:0007669"/>
    <property type="project" value="TreeGrafter"/>
</dbReference>
<dbReference type="Gene3D" id="2.40.50.100">
    <property type="match status" value="1"/>
</dbReference>
<keyword evidence="9" id="KW-0539">Nucleus</keyword>
<evidence type="ECO:0000256" key="3">
    <source>
        <dbReference type="ARBA" id="ARBA00009155"/>
    </source>
</evidence>
<keyword evidence="5" id="KW-0698">rRNA processing</keyword>
<proteinExistence type="inferred from homology"/>
<dbReference type="InterPro" id="IPR003029">
    <property type="entry name" value="S1_domain"/>
</dbReference>
<dbReference type="Pfam" id="PF15985">
    <property type="entry name" value="KH_6"/>
    <property type="match status" value="1"/>
</dbReference>
<evidence type="ECO:0000256" key="10">
    <source>
        <dbReference type="ARBA" id="ARBA00032383"/>
    </source>
</evidence>
<evidence type="ECO:0000313" key="15">
    <source>
        <dbReference type="Proteomes" id="UP001165740"/>
    </source>
</evidence>
<sequence length="329" mass="36518">MQAGTSSGFAFCLFSATFLFLLSISTYSLDLNKFINMSVDIRLAKSRVVGLDVYHGDDPGNIVTPGDIITADTGFMRGHGTYMSEDCLHSSVAGMVERVNKLVSVRPLKTRYNGEIGDVVIGRIIEVSQKKWRVETHSRMDSILMLSSVNLPGGELRRRSEEDEKMMRNYLKEGDLISAEVQNVMSDGCLSLHTRSLKYGKLGQGTLVKVSPSLVLRRKTHFHNLPVGASIILGNNGYIWICPTEHVEAGETGGYETNLQPVSRSEREAIARLRNCVLALADQNVLLFDTSILYTFEASQKYAVKDILKPEVILEVVDLVQQRLELEGS</sequence>
<dbReference type="CDD" id="cd05789">
    <property type="entry name" value="S1_Rrp4"/>
    <property type="match status" value="1"/>
</dbReference>
<dbReference type="AlphaFoldDB" id="A0A9U8E675"/>
<comment type="subcellular location">
    <subcellularLocation>
        <location evidence="1">Cytoplasm</location>
    </subcellularLocation>
    <subcellularLocation>
        <location evidence="2">Nucleus</location>
        <location evidence="2">Nucleolus</location>
    </subcellularLocation>
</comment>
<name>A0A9U8E675_BIOGL</name>
<dbReference type="PROSITE" id="PS50126">
    <property type="entry name" value="S1"/>
    <property type="match status" value="1"/>
</dbReference>
<dbReference type="OrthoDB" id="1650at2759"/>
<keyword evidence="15" id="KW-1185">Reference proteome</keyword>
<comment type="similarity">
    <text evidence="3">Belongs to the RRP4 family.</text>
</comment>
<dbReference type="PANTHER" id="PTHR21321">
    <property type="entry name" value="PNAS-3 RELATED"/>
    <property type="match status" value="1"/>
</dbReference>
<dbReference type="InterPro" id="IPR048565">
    <property type="entry name" value="S1_RRP4"/>
</dbReference>
<keyword evidence="8" id="KW-0694">RNA-binding</keyword>
<evidence type="ECO:0000313" key="16">
    <source>
        <dbReference type="RefSeq" id="XP_013073569.2"/>
    </source>
</evidence>
<feature type="domain" description="S1 motif" evidence="14">
    <location>
        <begin position="117"/>
        <end position="195"/>
    </location>
</feature>
<evidence type="ECO:0000256" key="9">
    <source>
        <dbReference type="ARBA" id="ARBA00023242"/>
    </source>
</evidence>
<dbReference type="GeneID" id="106060295"/>
<reference evidence="16" key="1">
    <citation type="submission" date="2025-08" db="UniProtKB">
        <authorList>
            <consortium name="RefSeq"/>
        </authorList>
    </citation>
    <scope>IDENTIFICATION</scope>
</reference>
<dbReference type="Pfam" id="PF21266">
    <property type="entry name" value="S1_RRP4"/>
    <property type="match status" value="1"/>
</dbReference>